<dbReference type="InterPro" id="IPR019734">
    <property type="entry name" value="TPR_rpt"/>
</dbReference>
<dbReference type="Proteomes" id="UP000631694">
    <property type="component" value="Unassembled WGS sequence"/>
</dbReference>
<evidence type="ECO:0000313" key="3">
    <source>
        <dbReference type="Proteomes" id="UP000631694"/>
    </source>
</evidence>
<keyword evidence="1" id="KW-0732">Signal</keyword>
<evidence type="ECO:0000313" key="2">
    <source>
        <dbReference type="EMBL" id="MBH0238639.1"/>
    </source>
</evidence>
<protein>
    <recommendedName>
        <fullName evidence="4">Tetratricopeptide repeat protein</fullName>
    </recommendedName>
</protein>
<feature type="chain" id="PRO_5037716860" description="Tetratricopeptide repeat protein" evidence="1">
    <location>
        <begin position="35"/>
        <end position="626"/>
    </location>
</feature>
<organism evidence="2 3">
    <name type="scientific">Methylobrevis albus</name>
    <dbReference type="NCBI Taxonomy" id="2793297"/>
    <lineage>
        <taxon>Bacteria</taxon>
        <taxon>Pseudomonadati</taxon>
        <taxon>Pseudomonadota</taxon>
        <taxon>Alphaproteobacteria</taxon>
        <taxon>Hyphomicrobiales</taxon>
        <taxon>Pleomorphomonadaceae</taxon>
        <taxon>Methylobrevis</taxon>
    </lineage>
</organism>
<comment type="caution">
    <text evidence="2">The sequence shown here is derived from an EMBL/GenBank/DDBJ whole genome shotgun (WGS) entry which is preliminary data.</text>
</comment>
<dbReference type="SMART" id="SM00028">
    <property type="entry name" value="TPR"/>
    <property type="match status" value="3"/>
</dbReference>
<dbReference type="RefSeq" id="WP_197311696.1">
    <property type="nucleotide sequence ID" value="NZ_JADZLT010000050.1"/>
</dbReference>
<accession>A0A931I396</accession>
<sequence>MYRYKSQFRAPSPTMMLKKSLFALPLGLAGAVVAAPPDGSVALGLLGSFCAAIAGNLAHEAFSEADKRVAAIIFSRHPTADRNHHVLFALRTAHLDALAVVVYGFDKDWAGDPDPHRQAEARRISDVVTEFIARSRRALITLDNSGSVASALEREVFTRLSPAFLQGLAARGTSVEEIAVTRIGIEDAVLAELALVVPEEELSNTFVRRFRGQIDPGWFEYFLRCGAAAMKSNPVFTAIWTAEQLAALRADIGGLIAELGKIGGKIEIIISQLKDHGHKLEALTEGQLRIAESIAAERHMSIEQIAPILQRLGHQSAPLTNALLAAAFNNLLNRSLSLKFQKDRSAIDRAIMEARSKLSTIDVSSAIAIIERALAVDQTYAWALVAEEKAKAHLDEMARGRARGYFEMAAIQSAVFDHDAAITNLETGLALDPDAAGVWHDLGNLLRQIGAVGRAKIAYRSAISAAERAGDQHIIAVSHAYVSLMIEAEGDRAAALSEYTKCLAIFKRLSTEDPENPRWQRDLSASHEQIGDMLATDENHGGALKAYREGLEIRERLAARDAGNAEWQRDLIVSYWKFATVEPERAAEHYRAALAIAIKMRDAGKLASVDAYFVETLERLIRDAGG</sequence>
<dbReference type="SUPFAM" id="SSF48452">
    <property type="entry name" value="TPR-like"/>
    <property type="match status" value="1"/>
</dbReference>
<proteinExistence type="predicted"/>
<dbReference type="EMBL" id="JADZLT010000050">
    <property type="protein sequence ID" value="MBH0238639.1"/>
    <property type="molecule type" value="Genomic_DNA"/>
</dbReference>
<gene>
    <name evidence="2" type="ORF">I5731_12455</name>
</gene>
<evidence type="ECO:0000256" key="1">
    <source>
        <dbReference type="SAM" id="SignalP"/>
    </source>
</evidence>
<name>A0A931I396_9HYPH</name>
<reference evidence="2" key="1">
    <citation type="submission" date="2020-12" db="EMBL/GenBank/DDBJ databases">
        <title>Methylobrevis albus sp. nov., isolated from fresh water lack sediment.</title>
        <authorList>
            <person name="Zou Q."/>
        </authorList>
    </citation>
    <scope>NUCLEOTIDE SEQUENCE</scope>
    <source>
        <strain evidence="2">L22</strain>
    </source>
</reference>
<keyword evidence="3" id="KW-1185">Reference proteome</keyword>
<feature type="signal peptide" evidence="1">
    <location>
        <begin position="1"/>
        <end position="34"/>
    </location>
</feature>
<dbReference type="Gene3D" id="1.25.40.10">
    <property type="entry name" value="Tetratricopeptide repeat domain"/>
    <property type="match status" value="1"/>
</dbReference>
<evidence type="ECO:0008006" key="4">
    <source>
        <dbReference type="Google" id="ProtNLM"/>
    </source>
</evidence>
<dbReference type="InterPro" id="IPR011990">
    <property type="entry name" value="TPR-like_helical_dom_sf"/>
</dbReference>
<dbReference type="AlphaFoldDB" id="A0A931I396"/>